<name>A0ABR4K979_9EURO</name>
<protein>
    <submittedName>
        <fullName evidence="1">Uncharacterized protein</fullName>
    </submittedName>
</protein>
<accession>A0ABR4K979</accession>
<evidence type="ECO:0000313" key="1">
    <source>
        <dbReference type="EMBL" id="KAL2848843.1"/>
    </source>
</evidence>
<dbReference type="Proteomes" id="UP001610446">
    <property type="component" value="Unassembled WGS sequence"/>
</dbReference>
<comment type="caution">
    <text evidence="1">The sequence shown here is derived from an EMBL/GenBank/DDBJ whole genome shotgun (WGS) entry which is preliminary data.</text>
</comment>
<sequence length="240" mass="27432">MWPSPFAQAGIPSDFVLDENNIRLPDSLKSHIPEPLSTSFENCKCAGLRALTILIQLSKYHEGRYEALCPRNPGDLTRWMRHSDSIARLREYYTSTRDTSTIPFSSSPSDIPSKPKIPSESVALVVNQFAYGAWAREFDGMLFEFVDGAYADYSLANFEFEQLMQAATNDRVFSGIVWKQVYSFYLERFLVEMGKWEAFVTSLVLPSFDELMDEIYWAIREGVEGGDQFAQMLVERRAIV</sequence>
<organism evidence="1 2">
    <name type="scientific">Aspergillus pseudoustus</name>
    <dbReference type="NCBI Taxonomy" id="1810923"/>
    <lineage>
        <taxon>Eukaryota</taxon>
        <taxon>Fungi</taxon>
        <taxon>Dikarya</taxon>
        <taxon>Ascomycota</taxon>
        <taxon>Pezizomycotina</taxon>
        <taxon>Eurotiomycetes</taxon>
        <taxon>Eurotiomycetidae</taxon>
        <taxon>Eurotiales</taxon>
        <taxon>Aspergillaceae</taxon>
        <taxon>Aspergillus</taxon>
        <taxon>Aspergillus subgen. Nidulantes</taxon>
    </lineage>
</organism>
<evidence type="ECO:0000313" key="2">
    <source>
        <dbReference type="Proteomes" id="UP001610446"/>
    </source>
</evidence>
<proteinExistence type="predicted"/>
<gene>
    <name evidence="1" type="ORF">BJY01DRAFT_246220</name>
</gene>
<dbReference type="EMBL" id="JBFXLU010000047">
    <property type="protein sequence ID" value="KAL2848843.1"/>
    <property type="molecule type" value="Genomic_DNA"/>
</dbReference>
<keyword evidence="2" id="KW-1185">Reference proteome</keyword>
<reference evidence="1 2" key="1">
    <citation type="submission" date="2024-07" db="EMBL/GenBank/DDBJ databases">
        <title>Section-level genome sequencing and comparative genomics of Aspergillus sections Usti and Cavernicolus.</title>
        <authorList>
            <consortium name="Lawrence Berkeley National Laboratory"/>
            <person name="Nybo J.L."/>
            <person name="Vesth T.C."/>
            <person name="Theobald S."/>
            <person name="Frisvad J.C."/>
            <person name="Larsen T.O."/>
            <person name="Kjaerboelling I."/>
            <person name="Rothschild-Mancinelli K."/>
            <person name="Lyhne E.K."/>
            <person name="Kogle M.E."/>
            <person name="Barry K."/>
            <person name="Clum A."/>
            <person name="Na H."/>
            <person name="Ledsgaard L."/>
            <person name="Lin J."/>
            <person name="Lipzen A."/>
            <person name="Kuo A."/>
            <person name="Riley R."/>
            <person name="Mondo S."/>
            <person name="Labutti K."/>
            <person name="Haridas S."/>
            <person name="Pangalinan J."/>
            <person name="Salamov A.A."/>
            <person name="Simmons B.A."/>
            <person name="Magnuson J.K."/>
            <person name="Chen J."/>
            <person name="Drula E."/>
            <person name="Henrissat B."/>
            <person name="Wiebenga A."/>
            <person name="Lubbers R.J."/>
            <person name="Gomes A.C."/>
            <person name="Makela M.R."/>
            <person name="Stajich J."/>
            <person name="Grigoriev I.V."/>
            <person name="Mortensen U.H."/>
            <person name="De Vries R.P."/>
            <person name="Baker S.E."/>
            <person name="Andersen M.R."/>
        </authorList>
    </citation>
    <scope>NUCLEOTIDE SEQUENCE [LARGE SCALE GENOMIC DNA]</scope>
    <source>
        <strain evidence="1 2">CBS 123904</strain>
    </source>
</reference>